<dbReference type="InterPro" id="IPR036286">
    <property type="entry name" value="LexA/Signal_pep-like_sf"/>
</dbReference>
<accession>A0A1Q2KYV9</accession>
<dbReference type="AlphaFoldDB" id="A0A1Q2KYV9"/>
<dbReference type="Pfam" id="PF10502">
    <property type="entry name" value="Peptidase_S26"/>
    <property type="match status" value="1"/>
</dbReference>
<feature type="domain" description="Peptidase S26" evidence="1">
    <location>
        <begin position="45"/>
        <end position="171"/>
    </location>
</feature>
<dbReference type="Proteomes" id="UP000188184">
    <property type="component" value="Chromosome"/>
</dbReference>
<proteinExistence type="predicted"/>
<dbReference type="GO" id="GO:0004252">
    <property type="term" value="F:serine-type endopeptidase activity"/>
    <property type="evidence" value="ECO:0007669"/>
    <property type="project" value="InterPro"/>
</dbReference>
<dbReference type="GO" id="GO:0006465">
    <property type="term" value="P:signal peptide processing"/>
    <property type="evidence" value="ECO:0007669"/>
    <property type="project" value="InterPro"/>
</dbReference>
<organism evidence="2 3">
    <name type="scientific">Planococcus lenghuensis</name>
    <dbReference type="NCBI Taxonomy" id="2213202"/>
    <lineage>
        <taxon>Bacteria</taxon>
        <taxon>Bacillati</taxon>
        <taxon>Bacillota</taxon>
        <taxon>Bacilli</taxon>
        <taxon>Bacillales</taxon>
        <taxon>Caryophanaceae</taxon>
        <taxon>Planococcus</taxon>
    </lineage>
</organism>
<name>A0A1Q2KYV9_9BACL</name>
<dbReference type="InterPro" id="IPR019533">
    <property type="entry name" value="Peptidase_S26"/>
</dbReference>
<dbReference type="KEGG" id="pmar:B0X71_10150"/>
<gene>
    <name evidence="2" type="ORF">B0X71_10150</name>
</gene>
<evidence type="ECO:0000259" key="1">
    <source>
        <dbReference type="Pfam" id="PF10502"/>
    </source>
</evidence>
<protein>
    <recommendedName>
        <fullName evidence="1">Peptidase S26 domain-containing protein</fullName>
    </recommendedName>
</protein>
<dbReference type="PROSITE" id="PS51257">
    <property type="entry name" value="PROKAR_LIPOPROTEIN"/>
    <property type="match status" value="1"/>
</dbReference>
<dbReference type="SUPFAM" id="SSF51306">
    <property type="entry name" value="LexA/Signal peptidase"/>
    <property type="match status" value="1"/>
</dbReference>
<evidence type="ECO:0000313" key="2">
    <source>
        <dbReference type="EMBL" id="AQQ53398.1"/>
    </source>
</evidence>
<dbReference type="Gene3D" id="2.10.109.10">
    <property type="entry name" value="Umud Fragment, subunit A"/>
    <property type="match status" value="1"/>
</dbReference>
<keyword evidence="3" id="KW-1185">Reference proteome</keyword>
<dbReference type="OrthoDB" id="2427065at2"/>
<dbReference type="EMBL" id="CP019640">
    <property type="protein sequence ID" value="AQQ53398.1"/>
    <property type="molecule type" value="Genomic_DNA"/>
</dbReference>
<reference evidence="2 3" key="1">
    <citation type="submission" date="2017-02" db="EMBL/GenBank/DDBJ databases">
        <title>The complete genomic sequence of a novel cold adapted crude oil-degrading bacterium Planococcus qaidamina Y42.</title>
        <authorList>
            <person name="Yang R."/>
        </authorList>
    </citation>
    <scope>NUCLEOTIDE SEQUENCE [LARGE SCALE GENOMIC DNA]</scope>
    <source>
        <strain evidence="2 3">Y42</strain>
    </source>
</reference>
<sequence>MKRLLFSSVVLALGLIGCTPEPLIDDETSQIPPVYSEPFSPDMEVVEVYTDAMQRNGQFPAEVIVEMGNYDKNELSRGELVYLVIPEGQEDRYSNGNDGGMIVRIIAMPGEEIAVDDGRVIINGAELDAFYGHEYYWAGGSEAEKVTESALPEFQVPDGHYALSGDNWWRSPVNLSTSAIPAEFIEGKVIGQPE</sequence>
<dbReference type="RefSeq" id="WP_077589291.1">
    <property type="nucleotide sequence ID" value="NZ_CP019640.1"/>
</dbReference>
<evidence type="ECO:0000313" key="3">
    <source>
        <dbReference type="Proteomes" id="UP000188184"/>
    </source>
</evidence>